<dbReference type="KEGG" id="ssao:94294432"/>
<dbReference type="GeneID" id="94294432"/>
<dbReference type="AlphaFoldDB" id="A0A9P8LZC1"/>
<evidence type="ECO:0000313" key="1">
    <source>
        <dbReference type="EMBL" id="KAH0577061.1"/>
    </source>
</evidence>
<reference evidence="1 2" key="1">
    <citation type="journal article" date="2014" name="PLoS Genet.">
        <title>The Genome of Spironucleus salmonicida Highlights a Fish Pathogen Adapted to Fluctuating Environments.</title>
        <authorList>
            <person name="Xu F."/>
            <person name="Jerlstrom-Hultqvist J."/>
            <person name="Einarsson E."/>
            <person name="Astvaldsson A."/>
            <person name="Svard S.G."/>
            <person name="Andersson J.O."/>
        </authorList>
    </citation>
    <scope>NUCLEOTIDE SEQUENCE [LARGE SCALE GENOMIC DNA]</scope>
    <source>
        <strain evidence="1 2">ATCC 50377</strain>
    </source>
</reference>
<dbReference type="Proteomes" id="UP000018208">
    <property type="component" value="Unassembled WGS sequence"/>
</dbReference>
<dbReference type="RefSeq" id="XP_067767834.1">
    <property type="nucleotide sequence ID" value="XM_067904352.1"/>
</dbReference>
<dbReference type="EMBL" id="AUWU02000001">
    <property type="protein sequence ID" value="KAH0577061.1"/>
    <property type="molecule type" value="Genomic_DNA"/>
</dbReference>
<protein>
    <submittedName>
        <fullName evidence="1">Uncharacterized protein</fullName>
    </submittedName>
</protein>
<accession>A0A9P8LZC1</accession>
<proteinExistence type="predicted"/>
<evidence type="ECO:0000313" key="2">
    <source>
        <dbReference type="Proteomes" id="UP000018208"/>
    </source>
</evidence>
<organism evidence="1 2">
    <name type="scientific">Spironucleus salmonicida</name>
    <dbReference type="NCBI Taxonomy" id="348837"/>
    <lineage>
        <taxon>Eukaryota</taxon>
        <taxon>Metamonada</taxon>
        <taxon>Diplomonadida</taxon>
        <taxon>Hexamitidae</taxon>
        <taxon>Hexamitinae</taxon>
        <taxon>Spironucleus</taxon>
    </lineage>
</organism>
<gene>
    <name evidence="1" type="ORF">SS50377_20409</name>
</gene>
<comment type="caution">
    <text evidence="1">The sequence shown here is derived from an EMBL/GenBank/DDBJ whole genome shotgun (WGS) entry which is preliminary data.</text>
</comment>
<keyword evidence="2" id="KW-1185">Reference proteome</keyword>
<name>A0A9P8LZC1_9EUKA</name>
<sequence>MLVFHKQEEVYGLIGQLFVVIEVPAVNIQIRRLQEGFQHLAPWNINLDLYVQANVDIEYKVERASVEVIHHNDFILKSVNRVAVAYFSKKQYKSRCFLEIGQSETLSGYFAVRLHLLS</sequence>